<feature type="transmembrane region" description="Helical" evidence="1">
    <location>
        <begin position="91"/>
        <end position="112"/>
    </location>
</feature>
<keyword evidence="1" id="KW-0472">Membrane</keyword>
<reference evidence="2" key="2">
    <citation type="submission" date="2020-09" db="EMBL/GenBank/DDBJ databases">
        <authorList>
            <person name="Sun Q."/>
            <person name="Kim S."/>
        </authorList>
    </citation>
    <scope>NUCLEOTIDE SEQUENCE</scope>
    <source>
        <strain evidence="2">KCTC 32020</strain>
    </source>
</reference>
<evidence type="ECO:0000313" key="3">
    <source>
        <dbReference type="Proteomes" id="UP000636453"/>
    </source>
</evidence>
<comment type="caution">
    <text evidence="2">The sequence shown here is derived from an EMBL/GenBank/DDBJ whole genome shotgun (WGS) entry which is preliminary data.</text>
</comment>
<proteinExistence type="predicted"/>
<feature type="transmembrane region" description="Helical" evidence="1">
    <location>
        <begin position="58"/>
        <end position="79"/>
    </location>
</feature>
<organism evidence="2 3">
    <name type="scientific">Vulcaniibacterium thermophilum</name>
    <dbReference type="NCBI Taxonomy" id="1169913"/>
    <lineage>
        <taxon>Bacteria</taxon>
        <taxon>Pseudomonadati</taxon>
        <taxon>Pseudomonadota</taxon>
        <taxon>Gammaproteobacteria</taxon>
        <taxon>Lysobacterales</taxon>
        <taxon>Lysobacteraceae</taxon>
        <taxon>Vulcaniibacterium</taxon>
    </lineage>
</organism>
<reference evidence="2" key="1">
    <citation type="journal article" date="2014" name="Int. J. Syst. Evol. Microbiol.">
        <title>Complete genome sequence of Corynebacterium casei LMG S-19264T (=DSM 44701T), isolated from a smear-ripened cheese.</title>
        <authorList>
            <consortium name="US DOE Joint Genome Institute (JGI-PGF)"/>
            <person name="Walter F."/>
            <person name="Albersmeier A."/>
            <person name="Kalinowski J."/>
            <person name="Ruckert C."/>
        </authorList>
    </citation>
    <scope>NUCLEOTIDE SEQUENCE</scope>
    <source>
        <strain evidence="2">KCTC 32020</strain>
    </source>
</reference>
<keyword evidence="3" id="KW-1185">Reference proteome</keyword>
<keyword evidence="1" id="KW-1133">Transmembrane helix</keyword>
<accession>A0A918Z8T7</accession>
<dbReference type="Proteomes" id="UP000636453">
    <property type="component" value="Unassembled WGS sequence"/>
</dbReference>
<dbReference type="AlphaFoldDB" id="A0A918Z8T7"/>
<gene>
    <name evidence="2" type="ORF">GCM10007167_21040</name>
</gene>
<dbReference type="OrthoDB" id="5956336at2"/>
<feature type="transmembrane region" description="Helical" evidence="1">
    <location>
        <begin position="124"/>
        <end position="145"/>
    </location>
</feature>
<name>A0A918Z8T7_9GAMM</name>
<evidence type="ECO:0000313" key="2">
    <source>
        <dbReference type="EMBL" id="GHE38746.1"/>
    </source>
</evidence>
<keyword evidence="1" id="KW-0812">Transmembrane</keyword>
<dbReference type="RefSeq" id="WP_146474163.1">
    <property type="nucleotide sequence ID" value="NZ_BNCF01000012.1"/>
</dbReference>
<sequence>MNGAPRRWVAAGLLAGALDIVYAIAIWSTRDVAPAVVVQAIASGVLGRAAFGLGGTSVALGLALHFAMTLAMAAAFAFAAGRLAWLSRAPLLAGAGYGVLLYVLMNGVVVPLSRAPLTGAPWPIAWANLGAHVFLVGIPIALIVAGRRARSADARALPH</sequence>
<evidence type="ECO:0000256" key="1">
    <source>
        <dbReference type="SAM" id="Phobius"/>
    </source>
</evidence>
<dbReference type="EMBL" id="BNCF01000012">
    <property type="protein sequence ID" value="GHE38746.1"/>
    <property type="molecule type" value="Genomic_DNA"/>
</dbReference>
<evidence type="ECO:0008006" key="4">
    <source>
        <dbReference type="Google" id="ProtNLM"/>
    </source>
</evidence>
<protein>
    <recommendedName>
        <fullName evidence="4">DUF1440 domain-containing protein</fullName>
    </recommendedName>
</protein>